<dbReference type="GO" id="GO:0016020">
    <property type="term" value="C:membrane"/>
    <property type="evidence" value="ECO:0000314"/>
    <property type="project" value="CGD"/>
</dbReference>
<reference evidence="2 3" key="3">
    <citation type="journal article" date="2013" name="Genome Biol.">
        <title>Assembly of a phased diploid Candida albicans genome facilitates allele-specific measurements and provides a simple model for repeat and indel structure.</title>
        <authorList>
            <person name="Muzzey D."/>
            <person name="Schwartz K."/>
            <person name="Weissman J.S."/>
            <person name="Sherlock G."/>
        </authorList>
    </citation>
    <scope>NUCLEOTIDE SEQUENCE [LARGE SCALE GENOMIC DNA]</scope>
    <source>
        <strain evidence="3">SC5314 / ATCC MYA-2876</strain>
    </source>
</reference>
<dbReference type="STRING" id="237561.A0A1D8PR98"/>
<accession>A0A1D8PR98</accession>
<dbReference type="KEGG" id="cal:CAALFM_C703080WA"/>
<name>A0A1D8PR98_CANAL</name>
<dbReference type="CGD" id="CAL0000191537">
    <property type="gene designation" value="LMO1"/>
</dbReference>
<dbReference type="GeneID" id="3641403"/>
<dbReference type="OrthoDB" id="28413at2759"/>
<dbReference type="GO" id="GO:0044182">
    <property type="term" value="P:filamentous growth of a population of unicellular organisms"/>
    <property type="evidence" value="ECO:0000315"/>
    <property type="project" value="CGD"/>
</dbReference>
<protein>
    <submittedName>
        <fullName evidence="2">Lmo1p</fullName>
    </submittedName>
</protein>
<sequence>MSESSRSINHKLNELLSKNNINKAKLDEATALSYATILKTNILGKDKQEKVNSIVVLAKLLDCIIGSDAISDEFVHILDHTLFQTLFSIVSANMSSETYKAILKISVIDISGTIFRDKDDSIEKYLPLYESLIEYLDVIDIITSKLFLQDNKITFNSIKLVTDLITKSLKFEYSGIITLAGRLKHVTFFSTVGNLLETDDKATIEAIENLKVAYHKLNQYLGATAFDMSIKSHQTMLNNLFIFLETSLNEYGTPATTEEYVKAGFTDNPRQFVVENFSILLAMNLKVFLKDPNFTFKKRFHEELMMSDHARTFPLYQFISKCTDLWTDIFEKKNDFPKINSAILSWDLMIYYTMNHGLVLWQETRAQLDNKVDIAKIFQLLYSNIEEIEKSGQSIDEALASEGGAIGDVRHFQINKIEQSLKEKWAGKLFEFYKELDREVHEFVREQRILKLMEGNMITLNSNTGSNQILLRLTPNRQYLESEDNSIKVPVVEIVDIKIVNVGGATGVDKKSLVSIKTNLYRITLVGKENKHLLSFFSDSQSAFDGLTMMLGKGSVSEETTKQIDTLIEIRSKTQLLDLNEIDDSDDEEDEADEDADEVLEDLLEVINEDFYYK</sequence>
<dbReference type="VEuPathDB" id="FungiDB:C7_03080W_A"/>
<reference evidence="2 3" key="1">
    <citation type="journal article" date="2004" name="Proc. Natl. Acad. Sci. U.S.A.">
        <title>The diploid genome sequence of Candida albicans.</title>
        <authorList>
            <person name="Jones T."/>
            <person name="Federspiel N.A."/>
            <person name="Chibana H."/>
            <person name="Dungan J."/>
            <person name="Kalman S."/>
            <person name="Magee B.B."/>
            <person name="Newport G."/>
            <person name="Thorstenson Y.R."/>
            <person name="Agabian N."/>
            <person name="Magee P.T."/>
            <person name="Davis R.W."/>
            <person name="Scherer S."/>
        </authorList>
    </citation>
    <scope>NUCLEOTIDE SEQUENCE [LARGE SCALE GENOMIC DNA]</scope>
    <source>
        <strain evidence="3">SC5314 / ATCC MYA-2876</strain>
    </source>
</reference>
<dbReference type="EMBL" id="CP017629">
    <property type="protein sequence ID" value="AOW30654.1"/>
    <property type="molecule type" value="Genomic_DNA"/>
</dbReference>
<keyword evidence="3" id="KW-1185">Reference proteome</keyword>
<dbReference type="Proteomes" id="UP000000559">
    <property type="component" value="Chromosome 7"/>
</dbReference>
<dbReference type="InParanoid" id="A0A1D8PR98"/>
<evidence type="ECO:0000313" key="1">
    <source>
        <dbReference type="CGD" id="CAL0000191537"/>
    </source>
</evidence>
<organism evidence="2 3">
    <name type="scientific">Candida albicans (strain SC5314 / ATCC MYA-2876)</name>
    <name type="common">Yeast</name>
    <dbReference type="NCBI Taxonomy" id="237561"/>
    <lineage>
        <taxon>Eukaryota</taxon>
        <taxon>Fungi</taxon>
        <taxon>Dikarya</taxon>
        <taxon>Ascomycota</taxon>
        <taxon>Saccharomycotina</taxon>
        <taxon>Pichiomycetes</taxon>
        <taxon>Debaryomycetaceae</taxon>
        <taxon>Candida/Lodderomyces clade</taxon>
        <taxon>Candida</taxon>
    </lineage>
</organism>
<gene>
    <name evidence="1 2" type="primary">LMO1</name>
    <name evidence="2" type="ordered locus">CAALFM_C703080WA</name>
    <name evidence="1" type="ordered locus">orf19.12613</name>
</gene>
<dbReference type="GO" id="GO:0031505">
    <property type="term" value="P:fungal-type cell wall organization"/>
    <property type="evidence" value="ECO:0000315"/>
    <property type="project" value="CGD"/>
</dbReference>
<evidence type="ECO:0000313" key="2">
    <source>
        <dbReference type="EMBL" id="AOW30654.1"/>
    </source>
</evidence>
<evidence type="ECO:0000313" key="3">
    <source>
        <dbReference type="Proteomes" id="UP000000559"/>
    </source>
</evidence>
<dbReference type="eggNOG" id="ENOG502R0G6">
    <property type="taxonomic scope" value="Eukaryota"/>
</dbReference>
<dbReference type="FunCoup" id="A0A1D8PR98">
    <property type="interactions" value="15"/>
</dbReference>
<dbReference type="AlphaFoldDB" id="A0A1D8PR98"/>
<dbReference type="GO" id="GO:0030447">
    <property type="term" value="P:filamentous growth"/>
    <property type="evidence" value="ECO:0000315"/>
    <property type="project" value="CGD"/>
</dbReference>
<dbReference type="RefSeq" id="XP_019331037.1">
    <property type="nucleotide sequence ID" value="XM_019475492.1"/>
</dbReference>
<reference evidence="2 3" key="2">
    <citation type="journal article" date="2007" name="Genome Biol.">
        <title>Assembly of the Candida albicans genome into sixteen supercontigs aligned on the eight chromosomes.</title>
        <authorList>
            <person name="van het Hoog M."/>
            <person name="Rast T.J."/>
            <person name="Martchenko M."/>
            <person name="Grindle S."/>
            <person name="Dignard D."/>
            <person name="Hogues H."/>
            <person name="Cuomo C."/>
            <person name="Berriman M."/>
            <person name="Scherer S."/>
            <person name="Magee B.B."/>
            <person name="Whiteway M."/>
            <person name="Chibana H."/>
            <person name="Nantel A."/>
            <person name="Magee P.T."/>
        </authorList>
    </citation>
    <scope>GENOME REANNOTATION</scope>
    <source>
        <strain evidence="3">SC5314 / ATCC MYA-2876</strain>
    </source>
</reference>
<proteinExistence type="predicted"/>